<comment type="caution">
    <text evidence="1">The sequence shown here is derived from an EMBL/GenBank/DDBJ whole genome shotgun (WGS) entry which is preliminary data.</text>
</comment>
<dbReference type="OrthoDB" id="128750at2759"/>
<evidence type="ECO:0008006" key="3">
    <source>
        <dbReference type="Google" id="ProtNLM"/>
    </source>
</evidence>
<accession>A0A225VBI5</accession>
<protein>
    <recommendedName>
        <fullName evidence="3">Reverse transcriptase</fullName>
    </recommendedName>
</protein>
<dbReference type="Proteomes" id="UP000198211">
    <property type="component" value="Unassembled WGS sequence"/>
</dbReference>
<name>A0A225VBI5_9STRA</name>
<dbReference type="Gene3D" id="3.10.10.10">
    <property type="entry name" value="HIV Type 1 Reverse Transcriptase, subunit A, domain 1"/>
    <property type="match status" value="1"/>
</dbReference>
<dbReference type="InterPro" id="IPR043502">
    <property type="entry name" value="DNA/RNA_pol_sf"/>
</dbReference>
<dbReference type="AlphaFoldDB" id="A0A225VBI5"/>
<keyword evidence="2" id="KW-1185">Reference proteome</keyword>
<sequence length="98" mass="11283">MPETVYGEVAAHYLKLLEDYAHLYDGHIGRMRFDDYVLPLSPDFKPEHVKSYAIPRSMEDKAKAEIQRLVNQDVLEQIYGSEMASPAFFWSNKTGPCD</sequence>
<evidence type="ECO:0000313" key="2">
    <source>
        <dbReference type="Proteomes" id="UP000198211"/>
    </source>
</evidence>
<evidence type="ECO:0000313" key="1">
    <source>
        <dbReference type="EMBL" id="OWZ02682.1"/>
    </source>
</evidence>
<organism evidence="1 2">
    <name type="scientific">Phytophthora megakarya</name>
    <dbReference type="NCBI Taxonomy" id="4795"/>
    <lineage>
        <taxon>Eukaryota</taxon>
        <taxon>Sar</taxon>
        <taxon>Stramenopiles</taxon>
        <taxon>Oomycota</taxon>
        <taxon>Peronosporomycetes</taxon>
        <taxon>Peronosporales</taxon>
        <taxon>Peronosporaceae</taxon>
        <taxon>Phytophthora</taxon>
    </lineage>
</organism>
<gene>
    <name evidence="1" type="ORF">PHMEG_00025714</name>
</gene>
<dbReference type="SUPFAM" id="SSF56672">
    <property type="entry name" value="DNA/RNA polymerases"/>
    <property type="match status" value="1"/>
</dbReference>
<reference evidence="2" key="1">
    <citation type="submission" date="2017-03" db="EMBL/GenBank/DDBJ databases">
        <title>Phytopthora megakarya and P. palmivora, two closely related causual agents of cacao black pod achieved similar genome size and gene model numbers by different mechanisms.</title>
        <authorList>
            <person name="Ali S."/>
            <person name="Shao J."/>
            <person name="Larry D.J."/>
            <person name="Kronmiller B."/>
            <person name="Shen D."/>
            <person name="Strem M.D."/>
            <person name="Melnick R.L."/>
            <person name="Guiltinan M.J."/>
            <person name="Tyler B.M."/>
            <person name="Meinhardt L.W."/>
            <person name="Bailey B.A."/>
        </authorList>
    </citation>
    <scope>NUCLEOTIDE SEQUENCE [LARGE SCALE GENOMIC DNA]</scope>
    <source>
        <strain evidence="2">zdho120</strain>
    </source>
</reference>
<dbReference type="EMBL" id="NBNE01006007">
    <property type="protein sequence ID" value="OWZ02682.1"/>
    <property type="molecule type" value="Genomic_DNA"/>
</dbReference>
<proteinExistence type="predicted"/>